<feature type="domain" description="Right handed beta helix" evidence="1">
    <location>
        <begin position="175"/>
        <end position="315"/>
    </location>
</feature>
<keyword evidence="3" id="KW-1185">Reference proteome</keyword>
<evidence type="ECO:0000313" key="2">
    <source>
        <dbReference type="EMBL" id="TBO44861.1"/>
    </source>
</evidence>
<dbReference type="InterPro" id="IPR012334">
    <property type="entry name" value="Pectin_lyas_fold"/>
</dbReference>
<dbReference type="InterPro" id="IPR011050">
    <property type="entry name" value="Pectin_lyase_fold/virulence"/>
</dbReference>
<dbReference type="SMART" id="SM00710">
    <property type="entry name" value="PbH1"/>
    <property type="match status" value="6"/>
</dbReference>
<dbReference type="InterPro" id="IPR039448">
    <property type="entry name" value="Beta_helix"/>
</dbReference>
<proteinExistence type="predicted"/>
<evidence type="ECO:0000313" key="3">
    <source>
        <dbReference type="Proteomes" id="UP000291819"/>
    </source>
</evidence>
<gene>
    <name evidence="2" type="ORF">EYS08_00550</name>
</gene>
<dbReference type="RefSeq" id="WP_131027928.1">
    <property type="nucleotide sequence ID" value="NZ_SIXF01000001.1"/>
</dbReference>
<sequence>MNQFIFVENVPQLRNLSVEEIAGLESGQYLGVTLLGYYEKDDTPYPINYFLTDTIEEDDGGSVFNIGGIKLKHNFEGQVDVQYFGAVANALVDNAGAITKCIEVCLSVSISKSYYISADNDNSGIQLKSNSKLVFNPLGEIVALPSSSPNYRLLNIYNIRNVRIVNPRIVGERVHHVGISGEWGHGISITNSEDIVIENPVISNCWGDGIYIGNQYWDATSTISTNKVTINNAFIDNVRRNGISITSTKNVTLNNPRIFNTNGAAPEAGIDIEPEGLDGMPIVIDKIVINDPLTSNNVGSGIMLFFTNDITIENNPNIDISISRHIDDSSKHGFFIPNVRDGLVGSINLLNPVWQNNKQGALLISNFGKEGTLALNILNPILTNWNTSRSDFFYYRNGINIIKEDPVNAYRNVGINIHNLTIRKTEVGDDTTIPIVIDSTNPNIKSIYLSILDSDVKYIQAKKGLVLSDIRNILKGFYWETSTAVQIVTYGRFYTVYTNLGLSDNPIYYIRNEQYTEGQRISFLVESSNWMTIVSDANNILPSVVGGNLSSREIGSKLTLEYHNNYWFIAEQIGQWTNTKRANDMLLITPDEPLVNLKDDLVWINPTNKEIKVYKSGSWI</sequence>
<name>A0A4Q9HH92_9SPHI</name>
<dbReference type="EMBL" id="SIXF01000001">
    <property type="protein sequence ID" value="TBO44861.1"/>
    <property type="molecule type" value="Genomic_DNA"/>
</dbReference>
<comment type="caution">
    <text evidence="2">The sequence shown here is derived from an EMBL/GenBank/DDBJ whole genome shotgun (WGS) entry which is preliminary data.</text>
</comment>
<dbReference type="Proteomes" id="UP000291819">
    <property type="component" value="Unassembled WGS sequence"/>
</dbReference>
<organism evidence="2 3">
    <name type="scientific">Pedobacter kyonggii</name>
    <dbReference type="NCBI Taxonomy" id="1926871"/>
    <lineage>
        <taxon>Bacteria</taxon>
        <taxon>Pseudomonadati</taxon>
        <taxon>Bacteroidota</taxon>
        <taxon>Sphingobacteriia</taxon>
        <taxon>Sphingobacteriales</taxon>
        <taxon>Sphingobacteriaceae</taxon>
        <taxon>Pedobacter</taxon>
    </lineage>
</organism>
<dbReference type="Gene3D" id="2.160.20.10">
    <property type="entry name" value="Single-stranded right-handed beta-helix, Pectin lyase-like"/>
    <property type="match status" value="1"/>
</dbReference>
<dbReference type="AlphaFoldDB" id="A0A4Q9HH92"/>
<reference evidence="2 3" key="1">
    <citation type="submission" date="2019-02" db="EMBL/GenBank/DDBJ databases">
        <title>Pedobacter kyonggii whole genome sequence analysis.</title>
        <authorList>
            <person name="Dahal R.H."/>
        </authorList>
    </citation>
    <scope>NUCLEOTIDE SEQUENCE [LARGE SCALE GENOMIC DNA]</scope>
    <source>
        <strain evidence="2 3">K-4-11-1</strain>
    </source>
</reference>
<dbReference type="OrthoDB" id="253409at2"/>
<protein>
    <recommendedName>
        <fullName evidence="1">Right handed beta helix domain-containing protein</fullName>
    </recommendedName>
</protein>
<evidence type="ECO:0000259" key="1">
    <source>
        <dbReference type="Pfam" id="PF13229"/>
    </source>
</evidence>
<dbReference type="SUPFAM" id="SSF51126">
    <property type="entry name" value="Pectin lyase-like"/>
    <property type="match status" value="1"/>
</dbReference>
<dbReference type="InterPro" id="IPR006626">
    <property type="entry name" value="PbH1"/>
</dbReference>
<accession>A0A4Q9HH92</accession>
<dbReference type="Pfam" id="PF13229">
    <property type="entry name" value="Beta_helix"/>
    <property type="match status" value="1"/>
</dbReference>